<gene>
    <name evidence="11" type="ORF">QYM36_006634</name>
</gene>
<evidence type="ECO:0000256" key="7">
    <source>
        <dbReference type="ARBA" id="ARBA00033345"/>
    </source>
</evidence>
<proteinExistence type="inferred from homology"/>
<name>A0AA88IAS4_ARTSF</name>
<comment type="similarity">
    <text evidence="2">Belongs to the TAF2 family.</text>
</comment>
<keyword evidence="6" id="KW-0539">Nucleus</keyword>
<dbReference type="GO" id="GO:0003682">
    <property type="term" value="F:chromatin binding"/>
    <property type="evidence" value="ECO:0007669"/>
    <property type="project" value="TreeGrafter"/>
</dbReference>
<dbReference type="GO" id="GO:0016251">
    <property type="term" value="F:RNA polymerase II general transcription initiation factor activity"/>
    <property type="evidence" value="ECO:0007669"/>
    <property type="project" value="TreeGrafter"/>
</dbReference>
<reference evidence="11" key="1">
    <citation type="submission" date="2023-07" db="EMBL/GenBank/DDBJ databases">
        <title>Chromosome-level genome assembly of Artemia franciscana.</title>
        <authorList>
            <person name="Jo E."/>
        </authorList>
    </citation>
    <scope>NUCLEOTIDE SEQUENCE</scope>
    <source>
        <tissue evidence="11">Whole body</tissue>
    </source>
</reference>
<dbReference type="GO" id="GO:0005669">
    <property type="term" value="C:transcription factor TFIID complex"/>
    <property type="evidence" value="ECO:0007669"/>
    <property type="project" value="InterPro"/>
</dbReference>
<dbReference type="FunFam" id="2.60.40.1730:FF:000003">
    <property type="entry name" value="Transcription initiation factor TFIID subunit 2"/>
    <property type="match status" value="1"/>
</dbReference>
<comment type="caution">
    <text evidence="11">The sequence shown here is derived from an EMBL/GenBank/DDBJ whole genome shotgun (WGS) entry which is preliminary data.</text>
</comment>
<dbReference type="InterPro" id="IPR037813">
    <property type="entry name" value="TAF2"/>
</dbReference>
<evidence type="ECO:0000256" key="8">
    <source>
        <dbReference type="SAM" id="MobiDB-lite"/>
    </source>
</evidence>
<dbReference type="InterPro" id="IPR057345">
    <property type="entry name" value="Ig-like_TAF2"/>
</dbReference>
<dbReference type="InterPro" id="IPR027268">
    <property type="entry name" value="Peptidase_M4/M1_CTD_sf"/>
</dbReference>
<dbReference type="PANTHER" id="PTHR15137:SF9">
    <property type="entry name" value="TRANSCRIPTION INITIATION FACTOR TFIID SUBUNIT 2"/>
    <property type="match status" value="1"/>
</dbReference>
<evidence type="ECO:0000256" key="5">
    <source>
        <dbReference type="ARBA" id="ARBA00023163"/>
    </source>
</evidence>
<evidence type="ECO:0000256" key="1">
    <source>
        <dbReference type="ARBA" id="ARBA00004123"/>
    </source>
</evidence>
<evidence type="ECO:0000259" key="10">
    <source>
        <dbReference type="Pfam" id="PF25577"/>
    </source>
</evidence>
<dbReference type="InterPro" id="IPR057991">
    <property type="entry name" value="TPR_TAF2_C"/>
</dbReference>
<keyword evidence="5" id="KW-0804">Transcription</keyword>
<dbReference type="CDD" id="cd09839">
    <property type="entry name" value="M1_like_TAF2"/>
    <property type="match status" value="1"/>
</dbReference>
<feature type="compositionally biased region" description="Basic residues" evidence="8">
    <location>
        <begin position="1087"/>
        <end position="1106"/>
    </location>
</feature>
<evidence type="ECO:0000259" key="9">
    <source>
        <dbReference type="Pfam" id="PF25316"/>
    </source>
</evidence>
<keyword evidence="12" id="KW-1185">Reference proteome</keyword>
<feature type="compositionally biased region" description="Low complexity" evidence="8">
    <location>
        <begin position="1119"/>
        <end position="1134"/>
    </location>
</feature>
<dbReference type="InterPro" id="IPR042097">
    <property type="entry name" value="Aminopeptidase_N-like_N_sf"/>
</dbReference>
<feature type="domain" description="Transcription initiation factor TFIID subunit 2 Ig-like" evidence="9">
    <location>
        <begin position="520"/>
        <end position="643"/>
    </location>
</feature>
<dbReference type="Gene3D" id="2.60.40.1730">
    <property type="entry name" value="tricorn interacting facor f3 domain"/>
    <property type="match status" value="1"/>
</dbReference>
<evidence type="ECO:0000256" key="6">
    <source>
        <dbReference type="ARBA" id="ARBA00023242"/>
    </source>
</evidence>
<protein>
    <recommendedName>
        <fullName evidence="3">Transcription initiation factor TFIID subunit 2</fullName>
    </recommendedName>
    <alternativeName>
        <fullName evidence="7">Transcription initiation factor TFIID 150 kDa subunit</fullName>
    </alternativeName>
</protein>
<organism evidence="11 12">
    <name type="scientific">Artemia franciscana</name>
    <name type="common">Brine shrimp</name>
    <name type="synonym">Artemia sanfranciscana</name>
    <dbReference type="NCBI Taxonomy" id="6661"/>
    <lineage>
        <taxon>Eukaryota</taxon>
        <taxon>Metazoa</taxon>
        <taxon>Ecdysozoa</taxon>
        <taxon>Arthropoda</taxon>
        <taxon>Crustacea</taxon>
        <taxon>Branchiopoda</taxon>
        <taxon>Anostraca</taxon>
        <taxon>Artemiidae</taxon>
        <taxon>Artemia</taxon>
    </lineage>
</organism>
<dbReference type="AlphaFoldDB" id="A0AA88IAS4"/>
<dbReference type="PANTHER" id="PTHR15137">
    <property type="entry name" value="TRANSCRIPTION INITIATION FACTOR TFIID"/>
    <property type="match status" value="1"/>
</dbReference>
<evidence type="ECO:0000256" key="3">
    <source>
        <dbReference type="ARBA" id="ARBA00017363"/>
    </source>
</evidence>
<dbReference type="Pfam" id="PF25316">
    <property type="entry name" value="TAF2_3rd"/>
    <property type="match status" value="1"/>
</dbReference>
<dbReference type="SUPFAM" id="SSF63737">
    <property type="entry name" value="Leukotriene A4 hydrolase N-terminal domain"/>
    <property type="match status" value="1"/>
</dbReference>
<evidence type="ECO:0000256" key="2">
    <source>
        <dbReference type="ARBA" id="ARBA00010937"/>
    </source>
</evidence>
<evidence type="ECO:0000313" key="12">
    <source>
        <dbReference type="Proteomes" id="UP001187531"/>
    </source>
</evidence>
<keyword evidence="4" id="KW-0805">Transcription regulation</keyword>
<comment type="subcellular location">
    <subcellularLocation>
        <location evidence="1">Nucleus</location>
    </subcellularLocation>
</comment>
<feature type="domain" description="Transcription initiation factor TFIID subunit 2 TPR repeats" evidence="10">
    <location>
        <begin position="644"/>
        <end position="997"/>
    </location>
</feature>
<sequence>MKTEKSTRPYKLCQQILSLTGINLQRQTLIGYTELHLVPTSDAQFRIISLNCKQCRVYKVVINDNFEAQFQYFDPTLEVCQLDFKKRSAEDFSASHQTALRLVDPDNNAGELKIRIPPEASYLIIKDRPFRVGIEFSLEQPNGGIHFVSPKVDGAPTEKPSQMFTFGWQNSSRLWFPCIDSFAEVCTWKLEFTVDESLTAVSCGDLVEVVYTPDMRRKTFYYSQTVPTAAPNIALAVGPFEVYVDPQMHEVTHFCLPPLLPLLKHVAKYFREALQFYEETLGSRFVYSSYKVVFVDEAYQDISSFASLTIMSVNFLHSYVQIDQTYITRQALANAISQQYFSSFISRQNWNDAWLTFGIADYLGGLYVKKFFGNNEYRYHIMKEMEAVVEYEQKHGGIILDPSQSPSPTVFPGSVPPPKAIENQFHFPLDSVHTVSPEYVEVMRKKAHLIIRMLELRIGYQMLMQVFNKQLSLATAAAKKEFAQDQWSSMLISTEGFTKAIHTVTGKDMAAFIDQWVHVAGHAKFTMKFVFNRKRNTVELELHQDVGLSNSALGTKRYMGPLVVALQELDGTFRHTLQIESNPAKADLTCHSKSRKNKKKKIPLFTGEEVDMDLSAMDPDSPVLWIRMDPDMSLIRSCEVHQPDFQWQYQLKHERDIVAQIEACRALERFPTKQTRLAISEVLINEQAFYRVRTECCFGLAKVTNMLVMSGLPLGPIGVTLTSYFQSLFGSITCKHIIKQNNFDNLQHYFLQKALPVAIATQRTQYNVAPTEVMNFLTNLFKYNDNSKNRFTDAYYRASLLEALGETVSPVATAMIGTQTSSDSLSRETREILEEVSRALNLEKLMPCYKYVITVAALKTVRRLQKNGHLPSKSDLFYSYAEHGQFLDVRLAALECIVQILQSDKKREDMEFLLRIVETDPEAYVRHCLVRMMVRQPPFKSDAGRPSYNQLDSEALVNRLWGLMNSQICNDARLRCDIHDLYVTLYGRRRPSCLHNAPLFSPLFANMPSMKRPASSTFGSRLDFERGIKSEPPQMIMEETLPESTNILDVHSIQQIKQDNISNPNSPAASGMLDGRHSGLEEMYRSQKIKRKKEKKKKSKKHKHKKERADSLERPTTATDGGLSSDSSGPLTPGKGSIDIDDSL</sequence>
<dbReference type="Gene3D" id="1.10.390.10">
    <property type="entry name" value="Neutral Protease Domain 2"/>
    <property type="match status" value="1"/>
</dbReference>
<dbReference type="GO" id="GO:0051123">
    <property type="term" value="P:RNA polymerase II preinitiation complex assembly"/>
    <property type="evidence" value="ECO:0007669"/>
    <property type="project" value="UniProtKB-ARBA"/>
</dbReference>
<evidence type="ECO:0000313" key="11">
    <source>
        <dbReference type="EMBL" id="KAK2717902.1"/>
    </source>
</evidence>
<dbReference type="Proteomes" id="UP001187531">
    <property type="component" value="Unassembled WGS sequence"/>
</dbReference>
<dbReference type="SUPFAM" id="SSF55486">
    <property type="entry name" value="Metalloproteases ('zincins'), catalytic domain"/>
    <property type="match status" value="1"/>
</dbReference>
<feature type="region of interest" description="Disordered" evidence="8">
    <location>
        <begin position="1085"/>
        <end position="1144"/>
    </location>
</feature>
<evidence type="ECO:0000256" key="4">
    <source>
        <dbReference type="ARBA" id="ARBA00023015"/>
    </source>
</evidence>
<dbReference type="EMBL" id="JAVRJZ010000010">
    <property type="protein sequence ID" value="KAK2717902.1"/>
    <property type="molecule type" value="Genomic_DNA"/>
</dbReference>
<accession>A0AA88IAS4</accession>
<dbReference type="GO" id="GO:0000976">
    <property type="term" value="F:transcription cis-regulatory region binding"/>
    <property type="evidence" value="ECO:0007669"/>
    <property type="project" value="UniProtKB-ARBA"/>
</dbReference>
<dbReference type="Pfam" id="PF25577">
    <property type="entry name" value="TPR_TAF2_C"/>
    <property type="match status" value="1"/>
</dbReference>